<evidence type="ECO:0000313" key="2">
    <source>
        <dbReference type="Proteomes" id="UP001054857"/>
    </source>
</evidence>
<gene>
    <name evidence="1" type="ORF">Agub_g12714</name>
</gene>
<comment type="caution">
    <text evidence="1">The sequence shown here is derived from an EMBL/GenBank/DDBJ whole genome shotgun (WGS) entry which is preliminary data.</text>
</comment>
<dbReference type="EMBL" id="BMAR01000039">
    <property type="protein sequence ID" value="GFR50625.1"/>
    <property type="molecule type" value="Genomic_DNA"/>
</dbReference>
<evidence type="ECO:0000313" key="1">
    <source>
        <dbReference type="EMBL" id="GFR50625.1"/>
    </source>
</evidence>
<organism evidence="1 2">
    <name type="scientific">Astrephomene gubernaculifera</name>
    <dbReference type="NCBI Taxonomy" id="47775"/>
    <lineage>
        <taxon>Eukaryota</taxon>
        <taxon>Viridiplantae</taxon>
        <taxon>Chlorophyta</taxon>
        <taxon>core chlorophytes</taxon>
        <taxon>Chlorophyceae</taxon>
        <taxon>CS clade</taxon>
        <taxon>Chlamydomonadales</taxon>
        <taxon>Astrephomenaceae</taxon>
        <taxon>Astrephomene</taxon>
    </lineage>
</organism>
<feature type="non-terminal residue" evidence="1">
    <location>
        <position position="113"/>
    </location>
</feature>
<dbReference type="AlphaFoldDB" id="A0AAD3DZ01"/>
<reference evidence="1 2" key="1">
    <citation type="journal article" date="2021" name="Sci. Rep.">
        <title>Genome sequencing of the multicellular alga Astrephomene provides insights into convergent evolution of germ-soma differentiation.</title>
        <authorList>
            <person name="Yamashita S."/>
            <person name="Yamamoto K."/>
            <person name="Matsuzaki R."/>
            <person name="Suzuki S."/>
            <person name="Yamaguchi H."/>
            <person name="Hirooka S."/>
            <person name="Minakuchi Y."/>
            <person name="Miyagishima S."/>
            <person name="Kawachi M."/>
            <person name="Toyoda A."/>
            <person name="Nozaki H."/>
        </authorList>
    </citation>
    <scope>NUCLEOTIDE SEQUENCE [LARGE SCALE GENOMIC DNA]</scope>
    <source>
        <strain evidence="1 2">NIES-4017</strain>
    </source>
</reference>
<protein>
    <submittedName>
        <fullName evidence="1">Uncharacterized protein</fullName>
    </submittedName>
</protein>
<feature type="non-terminal residue" evidence="1">
    <location>
        <position position="1"/>
    </location>
</feature>
<dbReference type="Proteomes" id="UP001054857">
    <property type="component" value="Unassembled WGS sequence"/>
</dbReference>
<accession>A0AAD3DZ01</accession>
<name>A0AAD3DZ01_9CHLO</name>
<sequence>PETYNTYDLSATTEACEVDGTAYQVDLHFIDEALHAYLGIPAIKASAIMLDSRRRFNKLVLTPLLDMSDGTLALTDATLRAGQKHVFITIRAFHKIEDPSEDMCDDGNAPDSP</sequence>
<keyword evidence="2" id="KW-1185">Reference proteome</keyword>
<proteinExistence type="predicted"/>